<feature type="transmembrane region" description="Helical" evidence="13">
    <location>
        <begin position="33"/>
        <end position="53"/>
    </location>
</feature>
<evidence type="ECO:0000256" key="7">
    <source>
        <dbReference type="ARBA" id="ARBA00022882"/>
    </source>
</evidence>
<keyword evidence="3" id="KW-0109">Calcium transport</keyword>
<evidence type="ECO:0000256" key="5">
    <source>
        <dbReference type="ARBA" id="ARBA00022692"/>
    </source>
</evidence>
<feature type="transmembrane region" description="Helical" evidence="13">
    <location>
        <begin position="108"/>
        <end position="137"/>
    </location>
</feature>
<dbReference type="Proteomes" id="UP001626550">
    <property type="component" value="Unassembled WGS sequence"/>
</dbReference>
<proteinExistence type="predicted"/>
<evidence type="ECO:0000256" key="10">
    <source>
        <dbReference type="ARBA" id="ARBA00023136"/>
    </source>
</evidence>
<organism evidence="15 16">
    <name type="scientific">Cichlidogyrus casuarinus</name>
    <dbReference type="NCBI Taxonomy" id="1844966"/>
    <lineage>
        <taxon>Eukaryota</taxon>
        <taxon>Metazoa</taxon>
        <taxon>Spiralia</taxon>
        <taxon>Lophotrochozoa</taxon>
        <taxon>Platyhelminthes</taxon>
        <taxon>Monogenea</taxon>
        <taxon>Monopisthocotylea</taxon>
        <taxon>Dactylogyridea</taxon>
        <taxon>Ancyrocephalidae</taxon>
        <taxon>Cichlidogyrus</taxon>
    </lineage>
</organism>
<evidence type="ECO:0000256" key="9">
    <source>
        <dbReference type="ARBA" id="ARBA00023065"/>
    </source>
</evidence>
<dbReference type="AlphaFoldDB" id="A0ABD2PKC1"/>
<evidence type="ECO:0000256" key="1">
    <source>
        <dbReference type="ARBA" id="ARBA00004141"/>
    </source>
</evidence>
<dbReference type="PANTHER" id="PTHR45628">
    <property type="entry name" value="VOLTAGE-DEPENDENT CALCIUM CHANNEL TYPE A SUBUNIT ALPHA-1"/>
    <property type="match status" value="1"/>
</dbReference>
<dbReference type="GO" id="GO:0034702">
    <property type="term" value="C:monoatomic ion channel complex"/>
    <property type="evidence" value="ECO:0007669"/>
    <property type="project" value="UniProtKB-KW"/>
</dbReference>
<evidence type="ECO:0000256" key="6">
    <source>
        <dbReference type="ARBA" id="ARBA00022837"/>
    </source>
</evidence>
<keyword evidence="7" id="KW-0851">Voltage-gated channel</keyword>
<dbReference type="PANTHER" id="PTHR45628:SF7">
    <property type="entry name" value="VOLTAGE-DEPENDENT CALCIUM CHANNEL TYPE A SUBUNIT ALPHA-1"/>
    <property type="match status" value="1"/>
</dbReference>
<dbReference type="GO" id="GO:0005245">
    <property type="term" value="F:voltage-gated calcium channel activity"/>
    <property type="evidence" value="ECO:0007669"/>
    <property type="project" value="UniProtKB-ARBA"/>
</dbReference>
<keyword evidence="9" id="KW-0406">Ion transport</keyword>
<reference evidence="15 16" key="1">
    <citation type="submission" date="2024-11" db="EMBL/GenBank/DDBJ databases">
        <title>Adaptive evolution of stress response genes in parasites aligns with host niche diversity.</title>
        <authorList>
            <person name="Hahn C."/>
            <person name="Resl P."/>
        </authorList>
    </citation>
    <scope>NUCLEOTIDE SEQUENCE [LARGE SCALE GENOMIC DNA]</scope>
    <source>
        <strain evidence="15">EGGRZ-B1_66</strain>
        <tissue evidence="15">Body</tissue>
    </source>
</reference>
<keyword evidence="2" id="KW-0813">Transport</keyword>
<accession>A0ABD2PKC1</accession>
<dbReference type="InterPro" id="IPR005821">
    <property type="entry name" value="Ion_trans_dom"/>
</dbReference>
<keyword evidence="5 13" id="KW-0812">Transmembrane</keyword>
<dbReference type="Gene3D" id="1.20.120.350">
    <property type="entry name" value="Voltage-gated potassium channels. Chain C"/>
    <property type="match status" value="1"/>
</dbReference>
<evidence type="ECO:0000256" key="11">
    <source>
        <dbReference type="ARBA" id="ARBA00023180"/>
    </source>
</evidence>
<keyword evidence="4" id="KW-0107">Calcium channel</keyword>
<keyword evidence="10 13" id="KW-0472">Membrane</keyword>
<keyword evidence="8 13" id="KW-1133">Transmembrane helix</keyword>
<sequence>MGSLLAKIVAAASRCNFWSLCRIRRFCHFVVNLRFFDMFIMIVIAASSVALAAEDPVNSSNPRNCLLEYFDHGFTIVFTIEMLLKASVLVDLGMILHPNSYFRDFWNILDAAVVIGALVAYFRYIYSVIVLVFMPLLKSTRNDRLFPFIADQLTSPMVPQARLQRMFRSTRIKGLLKLIFLNYLHDIPFGYDESVAVFDCVVLSVKNVCNILIVYFLFQFIFAVVAVQLFQGKFFYCTDLSKTRSTEC</sequence>
<dbReference type="FunFam" id="1.20.120.350:FF:000011">
    <property type="entry name" value="Voltage-dependent N-type calcium channel subunit alpha"/>
    <property type="match status" value="1"/>
</dbReference>
<protein>
    <recommendedName>
        <fullName evidence="14">Ion transport domain-containing protein</fullName>
    </recommendedName>
</protein>
<evidence type="ECO:0000256" key="12">
    <source>
        <dbReference type="ARBA" id="ARBA00023303"/>
    </source>
</evidence>
<evidence type="ECO:0000256" key="2">
    <source>
        <dbReference type="ARBA" id="ARBA00022448"/>
    </source>
</evidence>
<dbReference type="EMBL" id="JBJKFK010006165">
    <property type="protein sequence ID" value="KAL3307943.1"/>
    <property type="molecule type" value="Genomic_DNA"/>
</dbReference>
<dbReference type="InterPro" id="IPR027359">
    <property type="entry name" value="Volt_channel_dom_sf"/>
</dbReference>
<keyword evidence="6" id="KW-0106">Calcium</keyword>
<evidence type="ECO:0000313" key="16">
    <source>
        <dbReference type="Proteomes" id="UP001626550"/>
    </source>
</evidence>
<evidence type="ECO:0000256" key="3">
    <source>
        <dbReference type="ARBA" id="ARBA00022568"/>
    </source>
</evidence>
<keyword evidence="11" id="KW-0325">Glycoprotein</keyword>
<dbReference type="Pfam" id="PF00520">
    <property type="entry name" value="Ion_trans"/>
    <property type="match status" value="1"/>
</dbReference>
<evidence type="ECO:0000259" key="14">
    <source>
        <dbReference type="Pfam" id="PF00520"/>
    </source>
</evidence>
<comment type="subcellular location">
    <subcellularLocation>
        <location evidence="1">Membrane</location>
        <topology evidence="1">Multi-pass membrane protein</topology>
    </subcellularLocation>
</comment>
<dbReference type="Gene3D" id="1.10.287.70">
    <property type="match status" value="1"/>
</dbReference>
<evidence type="ECO:0000256" key="13">
    <source>
        <dbReference type="SAM" id="Phobius"/>
    </source>
</evidence>
<evidence type="ECO:0000256" key="8">
    <source>
        <dbReference type="ARBA" id="ARBA00022989"/>
    </source>
</evidence>
<keyword evidence="12" id="KW-0407">Ion channel</keyword>
<dbReference type="InterPro" id="IPR050599">
    <property type="entry name" value="VDCC_alpha-1_subunit"/>
</dbReference>
<comment type="caution">
    <text evidence="15">The sequence shown here is derived from an EMBL/GenBank/DDBJ whole genome shotgun (WGS) entry which is preliminary data.</text>
</comment>
<evidence type="ECO:0000313" key="15">
    <source>
        <dbReference type="EMBL" id="KAL3307943.1"/>
    </source>
</evidence>
<feature type="non-terminal residue" evidence="15">
    <location>
        <position position="248"/>
    </location>
</feature>
<name>A0ABD2PKC1_9PLAT</name>
<evidence type="ECO:0000256" key="4">
    <source>
        <dbReference type="ARBA" id="ARBA00022673"/>
    </source>
</evidence>
<feature type="transmembrane region" description="Helical" evidence="13">
    <location>
        <begin position="211"/>
        <end position="230"/>
    </location>
</feature>
<feature type="domain" description="Ion transport" evidence="14">
    <location>
        <begin position="34"/>
        <end position="236"/>
    </location>
</feature>
<dbReference type="SUPFAM" id="SSF81324">
    <property type="entry name" value="Voltage-gated potassium channels"/>
    <property type="match status" value="1"/>
</dbReference>
<keyword evidence="16" id="KW-1185">Reference proteome</keyword>
<gene>
    <name evidence="15" type="ORF">Ciccas_013532</name>
</gene>